<evidence type="ECO:0000256" key="1">
    <source>
        <dbReference type="ARBA" id="ARBA00005513"/>
    </source>
</evidence>
<accession>A0A2W7HZI1</accession>
<evidence type="ECO:0000256" key="3">
    <source>
        <dbReference type="ARBA" id="ARBA00022547"/>
    </source>
</evidence>
<organism evidence="16 17">
    <name type="scientific">Humitalea rosea</name>
    <dbReference type="NCBI Taxonomy" id="990373"/>
    <lineage>
        <taxon>Bacteria</taxon>
        <taxon>Pseudomonadati</taxon>
        <taxon>Pseudomonadota</taxon>
        <taxon>Alphaproteobacteria</taxon>
        <taxon>Acetobacterales</taxon>
        <taxon>Roseomonadaceae</taxon>
        <taxon>Humitalea</taxon>
    </lineage>
</organism>
<comment type="subcellular location">
    <subcellularLocation>
        <location evidence="13">Cell membrane</location>
        <topology evidence="13">Single-pass membrane protein</topology>
    </subcellularLocation>
    <subcellularLocation>
        <location evidence="12">Endomembrane system</location>
        <topology evidence="12">Single-pass membrane protein</topology>
    </subcellularLocation>
</comment>
<evidence type="ECO:0000256" key="15">
    <source>
        <dbReference type="SAM" id="Coils"/>
    </source>
</evidence>
<dbReference type="GO" id="GO:0045259">
    <property type="term" value="C:proton-transporting ATP synthase complex"/>
    <property type="evidence" value="ECO:0007669"/>
    <property type="project" value="UniProtKB-KW"/>
</dbReference>
<evidence type="ECO:0000256" key="9">
    <source>
        <dbReference type="ARBA" id="ARBA00023310"/>
    </source>
</evidence>
<comment type="caution">
    <text evidence="16">The sequence shown here is derived from an EMBL/GenBank/DDBJ whole genome shotgun (WGS) entry which is preliminary data.</text>
</comment>
<gene>
    <name evidence="13" type="primary">atpF</name>
    <name evidence="16" type="ORF">C8P66_1299</name>
</gene>
<reference evidence="16 17" key="1">
    <citation type="submission" date="2018-06" db="EMBL/GenBank/DDBJ databases">
        <title>Genomic Encyclopedia of Archaeal and Bacterial Type Strains, Phase II (KMG-II): from individual species to whole genera.</title>
        <authorList>
            <person name="Goeker M."/>
        </authorList>
    </citation>
    <scope>NUCLEOTIDE SEQUENCE [LARGE SCALE GENOMIC DNA]</scope>
    <source>
        <strain evidence="16 17">DSM 24525</strain>
    </source>
</reference>
<proteinExistence type="inferred from homology"/>
<dbReference type="InterPro" id="IPR050059">
    <property type="entry name" value="ATP_synthase_B_chain"/>
</dbReference>
<keyword evidence="2 13" id="KW-0813">Transport</keyword>
<comment type="similarity">
    <text evidence="1 13 14">Belongs to the ATPase B chain family.</text>
</comment>
<protein>
    <recommendedName>
        <fullName evidence="13">ATP synthase subunit b</fullName>
    </recommendedName>
    <alternativeName>
        <fullName evidence="13">ATP synthase F(0) sector subunit b</fullName>
    </alternativeName>
    <alternativeName>
        <fullName evidence="13">ATPase subunit I</fullName>
    </alternativeName>
    <alternativeName>
        <fullName evidence="13">F-type ATPase subunit b</fullName>
        <shortName evidence="13">F-ATPase subunit b</shortName>
    </alternativeName>
</protein>
<comment type="subunit">
    <text evidence="13">F-type ATPases have 2 components, F(1) - the catalytic core - and F(0) - the membrane proton channel. F(1) has five subunits: alpha(3), beta(3), gamma(1), delta(1), epsilon(1). F(0) has three main subunits: a(1), b(2) and c(10-14). The alpha and beta chains form an alternating ring which encloses part of the gamma chain. F(1) is attached to F(0) by a central stalk formed by the gamma and epsilon chains, while a peripheral stalk is formed by the delta and b chains.</text>
</comment>
<keyword evidence="13" id="KW-1003">Cell membrane</keyword>
<keyword evidence="7 13" id="KW-0406">Ion transport</keyword>
<comment type="function">
    <text evidence="11">Component of the F(0) channel, it forms part of the peripheral stalk, linking F(1) to F(0). The b'-subunit is a diverged and duplicated form of b found in plants and photosynthetic bacteria.</text>
</comment>
<feature type="coiled-coil region" evidence="15">
    <location>
        <begin position="38"/>
        <end position="112"/>
    </location>
</feature>
<dbReference type="PANTHER" id="PTHR33445:SF2">
    <property type="entry name" value="ATP SYNTHASE SUBUNIT B', CHLOROPLASTIC"/>
    <property type="match status" value="1"/>
</dbReference>
<dbReference type="EMBL" id="QKYU01000029">
    <property type="protein sequence ID" value="PZW39339.1"/>
    <property type="molecule type" value="Genomic_DNA"/>
</dbReference>
<evidence type="ECO:0000256" key="4">
    <source>
        <dbReference type="ARBA" id="ARBA00022692"/>
    </source>
</evidence>
<evidence type="ECO:0000313" key="16">
    <source>
        <dbReference type="EMBL" id="PZW39339.1"/>
    </source>
</evidence>
<evidence type="ECO:0000256" key="5">
    <source>
        <dbReference type="ARBA" id="ARBA00022781"/>
    </source>
</evidence>
<evidence type="ECO:0000256" key="6">
    <source>
        <dbReference type="ARBA" id="ARBA00022989"/>
    </source>
</evidence>
<evidence type="ECO:0000256" key="11">
    <source>
        <dbReference type="ARBA" id="ARBA00025614"/>
    </source>
</evidence>
<dbReference type="Pfam" id="PF00430">
    <property type="entry name" value="ATP-synt_B"/>
    <property type="match status" value="1"/>
</dbReference>
<evidence type="ECO:0000256" key="8">
    <source>
        <dbReference type="ARBA" id="ARBA00023136"/>
    </source>
</evidence>
<keyword evidence="3 13" id="KW-0138">CF(0)</keyword>
<evidence type="ECO:0000256" key="14">
    <source>
        <dbReference type="RuleBase" id="RU003848"/>
    </source>
</evidence>
<dbReference type="InterPro" id="IPR002146">
    <property type="entry name" value="ATP_synth_b/b'su_bac/chlpt"/>
</dbReference>
<comment type="function">
    <text evidence="10 13">F(1)F(0) ATP synthase produces ATP from ADP in the presence of a proton or sodium gradient. F-type ATPases consist of two structural domains, F(1) containing the extramembraneous catalytic core and F(0) containing the membrane proton channel, linked together by a central stalk and a peripheral stalk. During catalysis, ATP synthesis in the catalytic domain of F(1) is coupled via a rotary mechanism of the central stalk subunits to proton translocation.</text>
</comment>
<dbReference type="Proteomes" id="UP000249688">
    <property type="component" value="Unassembled WGS sequence"/>
</dbReference>
<dbReference type="OrthoDB" id="466272at2"/>
<dbReference type="GO" id="GO:0046933">
    <property type="term" value="F:proton-transporting ATP synthase activity, rotational mechanism"/>
    <property type="evidence" value="ECO:0007669"/>
    <property type="project" value="UniProtKB-UniRule"/>
</dbReference>
<keyword evidence="5 13" id="KW-0375">Hydrogen ion transport</keyword>
<evidence type="ECO:0000256" key="12">
    <source>
        <dbReference type="ARBA" id="ARBA00037847"/>
    </source>
</evidence>
<evidence type="ECO:0000256" key="10">
    <source>
        <dbReference type="ARBA" id="ARBA00025198"/>
    </source>
</evidence>
<evidence type="ECO:0000313" key="17">
    <source>
        <dbReference type="Proteomes" id="UP000249688"/>
    </source>
</evidence>
<dbReference type="PANTHER" id="PTHR33445">
    <property type="entry name" value="ATP SYNTHASE SUBUNIT B', CHLOROPLASTIC"/>
    <property type="match status" value="1"/>
</dbReference>
<keyword evidence="6 13" id="KW-1133">Transmembrane helix</keyword>
<dbReference type="AlphaFoldDB" id="A0A2W7HZI1"/>
<evidence type="ECO:0000256" key="2">
    <source>
        <dbReference type="ARBA" id="ARBA00022448"/>
    </source>
</evidence>
<keyword evidence="15" id="KW-0175">Coiled coil</keyword>
<dbReference type="HAMAP" id="MF_01398">
    <property type="entry name" value="ATP_synth_b_bprime"/>
    <property type="match status" value="1"/>
</dbReference>
<dbReference type="GO" id="GO:0046961">
    <property type="term" value="F:proton-transporting ATPase activity, rotational mechanism"/>
    <property type="evidence" value="ECO:0007669"/>
    <property type="project" value="TreeGrafter"/>
</dbReference>
<feature type="transmembrane region" description="Helical" evidence="13">
    <location>
        <begin position="6"/>
        <end position="27"/>
    </location>
</feature>
<evidence type="ECO:0000256" key="13">
    <source>
        <dbReference type="HAMAP-Rule" id="MF_01398"/>
    </source>
</evidence>
<dbReference type="GO" id="GO:0005886">
    <property type="term" value="C:plasma membrane"/>
    <property type="evidence" value="ECO:0007669"/>
    <property type="project" value="UniProtKB-SubCell"/>
</dbReference>
<keyword evidence="9 13" id="KW-0066">ATP synthesis</keyword>
<keyword evidence="8 13" id="KW-0472">Membrane</keyword>
<dbReference type="CDD" id="cd06503">
    <property type="entry name" value="ATP-synt_Fo_b"/>
    <property type="match status" value="1"/>
</dbReference>
<dbReference type="RefSeq" id="WP_158537326.1">
    <property type="nucleotide sequence ID" value="NZ_QKYU01000029.1"/>
</dbReference>
<sequence>MQIDWWTFGLQTINVLVLIWLLQRFLFRPVKAIIDARRDASEKLLADAEAARNAAQEAVAAIEARRKDFSKEGEAILAAAQATALTERANMLEQARQEAARIETEAHKILARERETQRHELEAQAGELAVVMARRLLDLLPADTVTAALLEALAQDLAALPAEARRELAAAERPVVVTTATALSADAQTAWQERLTQLLGKDARFTFGEDPGLIAGATLQGPHTLLRRNWRADLDRLGRSLTMPVPPSHE</sequence>
<evidence type="ECO:0000256" key="7">
    <source>
        <dbReference type="ARBA" id="ARBA00023065"/>
    </source>
</evidence>
<dbReference type="GO" id="GO:0012505">
    <property type="term" value="C:endomembrane system"/>
    <property type="evidence" value="ECO:0007669"/>
    <property type="project" value="UniProtKB-SubCell"/>
</dbReference>
<keyword evidence="4 13" id="KW-0812">Transmembrane</keyword>
<keyword evidence="17" id="KW-1185">Reference proteome</keyword>
<name>A0A2W7HZI1_9PROT</name>